<dbReference type="EMBL" id="SIXI01000002">
    <property type="protein sequence ID" value="TBO32801.1"/>
    <property type="molecule type" value="Genomic_DNA"/>
</dbReference>
<evidence type="ECO:0000256" key="8">
    <source>
        <dbReference type="ARBA" id="ARBA00023125"/>
    </source>
</evidence>
<dbReference type="AlphaFoldDB" id="A0A4Q9H2H6"/>
<evidence type="ECO:0000256" key="7">
    <source>
        <dbReference type="ARBA" id="ARBA00023014"/>
    </source>
</evidence>
<dbReference type="RefSeq" id="WP_130967011.1">
    <property type="nucleotide sequence ID" value="NZ_SIXI01000002.1"/>
</dbReference>
<accession>A0A4Q9H2H6</accession>
<dbReference type="SUPFAM" id="SSF52540">
    <property type="entry name" value="P-loop containing nucleoside triphosphate hydrolases"/>
    <property type="match status" value="2"/>
</dbReference>
<dbReference type="PANTHER" id="PTHR11472">
    <property type="entry name" value="DNA REPAIR DEAD HELICASE RAD3/XP-D SUBFAMILY MEMBER"/>
    <property type="match status" value="1"/>
</dbReference>
<evidence type="ECO:0000256" key="4">
    <source>
        <dbReference type="ARBA" id="ARBA00022806"/>
    </source>
</evidence>
<evidence type="ECO:0000256" key="2">
    <source>
        <dbReference type="ARBA" id="ARBA00022741"/>
    </source>
</evidence>
<evidence type="ECO:0000259" key="11">
    <source>
        <dbReference type="PROSITE" id="PS51193"/>
    </source>
</evidence>
<evidence type="ECO:0000256" key="10">
    <source>
        <dbReference type="ARBA" id="ARBA00038058"/>
    </source>
</evidence>
<dbReference type="GO" id="GO:0005524">
    <property type="term" value="F:ATP binding"/>
    <property type="evidence" value="ECO:0007669"/>
    <property type="project" value="UniProtKB-KW"/>
</dbReference>
<keyword evidence="13" id="KW-1185">Reference proteome</keyword>
<dbReference type="PANTHER" id="PTHR11472:SF34">
    <property type="entry name" value="REGULATOR OF TELOMERE ELONGATION HELICASE 1"/>
    <property type="match status" value="1"/>
</dbReference>
<protein>
    <submittedName>
        <fullName evidence="12">ATP-dependent DNA helicase</fullName>
    </submittedName>
</protein>
<keyword evidence="2" id="KW-0547">Nucleotide-binding</keyword>
<name>A0A4Q9H2H6_9BURK</name>
<keyword evidence="6" id="KW-0408">Iron</keyword>
<comment type="caution">
    <text evidence="12">The sequence shown here is derived from an EMBL/GenBank/DDBJ whole genome shotgun (WGS) entry which is preliminary data.</text>
</comment>
<dbReference type="GO" id="GO:0051536">
    <property type="term" value="F:iron-sulfur cluster binding"/>
    <property type="evidence" value="ECO:0007669"/>
    <property type="project" value="UniProtKB-KW"/>
</dbReference>
<evidence type="ECO:0000256" key="1">
    <source>
        <dbReference type="ARBA" id="ARBA00022723"/>
    </source>
</evidence>
<keyword evidence="8" id="KW-0238">DNA-binding</keyword>
<sequence>MDTPLSPHPVAVRTLCEFTARAGDLDLRFTPSPTAQEGMAGHALVALRRPAHWLREAPLQGEHAGLLVRGRADGIDPTAQRIEEVKTHRGPLSNQPANLRALHWAQARVYGALWAQQQGLPDTALLDIALVYLNIDDGEETALSEAHTVQALRQHFQSLCERYRHWADQEHAHRRARDRALQDLRFPHAGFRTGQRELAEACWRAARQGRVLLAQASTGIGKTVATVFATLKAMPEQALDRVFFLTAKTSGRQLALDTLQQLPGHACRALELVARDKACEHPDKACHGESCPLARGFYDRLPQARRAAVESAMQGHALDKAQVRALALDHQVCPYYLAQELARWSDVVVGDYNHWFDLSALLFALQQQEGWKVALLVDEAHNLVDRTRGMHTVALEQTELLALRRPAQPEAIRKAADGLQRQWARLNRSAPAAYHPLEPWPEGWHRALVKLMQALGEHQAEHPTDIDPQRQAFFLNAWPLQTLAERFGSHSLIDLHTTHEGPKPLSRITLRNVVPGPHLAPRLEAAHSLVLFSATLQPWHYHQRLLGLPDDTVCLDVPSPFRAEQLQVQVAHRLSTRYKDRARSLPHIVQTMARQWHERPGNYLAFFSSFEFMHQAGEALQAAHPDIPQWRQERGMREADQAAFLARFTPQGQGIGFAVLGGAFGEGIDLPGSRLIGAFIATLGLPQVNPVNDTFAARMDALFGTGQGHDMAYLYPGLQKVVQAAGRVIRTPQDEGVLHLMDDRFAQARVQALWPGWWSAPKPR</sequence>
<keyword evidence="7" id="KW-0411">Iron-sulfur</keyword>
<gene>
    <name evidence="12" type="ORF">EYS42_06405</name>
</gene>
<dbReference type="Gene3D" id="1.10.275.30">
    <property type="match status" value="1"/>
</dbReference>
<dbReference type="InterPro" id="IPR014013">
    <property type="entry name" value="Helic_SF1/SF2_ATP-bd_DinG/Rad3"/>
</dbReference>
<proteinExistence type="inferred from homology"/>
<dbReference type="SMART" id="SM00491">
    <property type="entry name" value="HELICc2"/>
    <property type="match status" value="1"/>
</dbReference>
<dbReference type="GO" id="GO:0003677">
    <property type="term" value="F:DNA binding"/>
    <property type="evidence" value="ECO:0007669"/>
    <property type="project" value="UniProtKB-KW"/>
</dbReference>
<dbReference type="Pfam" id="PF13307">
    <property type="entry name" value="Helicase_C_2"/>
    <property type="match status" value="1"/>
</dbReference>
<feature type="domain" description="Helicase ATP-binding" evidence="11">
    <location>
        <begin position="181"/>
        <end position="424"/>
    </location>
</feature>
<keyword evidence="3" id="KW-0378">Hydrolase</keyword>
<evidence type="ECO:0000313" key="13">
    <source>
        <dbReference type="Proteomes" id="UP000292120"/>
    </source>
</evidence>
<evidence type="ECO:0000256" key="5">
    <source>
        <dbReference type="ARBA" id="ARBA00022840"/>
    </source>
</evidence>
<dbReference type="GO" id="GO:0016818">
    <property type="term" value="F:hydrolase activity, acting on acid anhydrides, in phosphorus-containing anhydrides"/>
    <property type="evidence" value="ECO:0007669"/>
    <property type="project" value="InterPro"/>
</dbReference>
<dbReference type="InterPro" id="IPR010614">
    <property type="entry name" value="RAD3-like_helicase_DEAD"/>
</dbReference>
<dbReference type="Proteomes" id="UP000292120">
    <property type="component" value="Unassembled WGS sequence"/>
</dbReference>
<dbReference type="OrthoDB" id="9765586at2"/>
<dbReference type="InterPro" id="IPR006555">
    <property type="entry name" value="ATP-dep_Helicase_C"/>
</dbReference>
<keyword evidence="1" id="KW-0479">Metal-binding</keyword>
<reference evidence="12 13" key="1">
    <citation type="submission" date="2019-02" db="EMBL/GenBank/DDBJ databases">
        <title>Aquabacterium sp. strain KMB7.</title>
        <authorList>
            <person name="Chen W.-M."/>
        </authorList>
    </citation>
    <scope>NUCLEOTIDE SEQUENCE [LARGE SCALE GENOMIC DNA]</scope>
    <source>
        <strain evidence="12 13">KMB7</strain>
    </source>
</reference>
<dbReference type="InterPro" id="IPR027417">
    <property type="entry name" value="P-loop_NTPase"/>
</dbReference>
<evidence type="ECO:0000256" key="3">
    <source>
        <dbReference type="ARBA" id="ARBA00022801"/>
    </source>
</evidence>
<dbReference type="Pfam" id="PF06733">
    <property type="entry name" value="DEAD_2"/>
    <property type="match status" value="1"/>
</dbReference>
<evidence type="ECO:0000256" key="6">
    <source>
        <dbReference type="ARBA" id="ARBA00023004"/>
    </source>
</evidence>
<dbReference type="PROSITE" id="PS51193">
    <property type="entry name" value="HELICASE_ATP_BIND_2"/>
    <property type="match status" value="1"/>
</dbReference>
<dbReference type="InterPro" id="IPR045028">
    <property type="entry name" value="DinG/Rad3-like"/>
</dbReference>
<organism evidence="12 13">
    <name type="scientific">Aquabacterium lacunae</name>
    <dbReference type="NCBI Taxonomy" id="2528630"/>
    <lineage>
        <taxon>Bacteria</taxon>
        <taxon>Pseudomonadati</taxon>
        <taxon>Pseudomonadota</taxon>
        <taxon>Betaproteobacteria</taxon>
        <taxon>Burkholderiales</taxon>
        <taxon>Aquabacterium</taxon>
    </lineage>
</organism>
<keyword evidence="5" id="KW-0067">ATP-binding</keyword>
<dbReference type="Gene3D" id="3.40.50.300">
    <property type="entry name" value="P-loop containing nucleotide triphosphate hydrolases"/>
    <property type="match status" value="2"/>
</dbReference>
<dbReference type="GO" id="GO:0046872">
    <property type="term" value="F:metal ion binding"/>
    <property type="evidence" value="ECO:0007669"/>
    <property type="project" value="UniProtKB-KW"/>
</dbReference>
<dbReference type="GO" id="GO:0006139">
    <property type="term" value="P:nucleobase-containing compound metabolic process"/>
    <property type="evidence" value="ECO:0007669"/>
    <property type="project" value="InterPro"/>
</dbReference>
<keyword evidence="9" id="KW-0413">Isomerase</keyword>
<keyword evidence="4 12" id="KW-0347">Helicase</keyword>
<comment type="similarity">
    <text evidence="10">Belongs to the helicase family. DinG subfamily.</text>
</comment>
<evidence type="ECO:0000313" key="12">
    <source>
        <dbReference type="EMBL" id="TBO32801.1"/>
    </source>
</evidence>
<dbReference type="GO" id="GO:0003678">
    <property type="term" value="F:DNA helicase activity"/>
    <property type="evidence" value="ECO:0007669"/>
    <property type="project" value="InterPro"/>
</dbReference>
<evidence type="ECO:0000256" key="9">
    <source>
        <dbReference type="ARBA" id="ARBA00023235"/>
    </source>
</evidence>